<protein>
    <recommendedName>
        <fullName evidence="3">Ig-like domain-containing protein</fullName>
    </recommendedName>
</protein>
<evidence type="ECO:0008006" key="3">
    <source>
        <dbReference type="Google" id="ProtNLM"/>
    </source>
</evidence>
<evidence type="ECO:0000313" key="1">
    <source>
        <dbReference type="EMBL" id="CAL1541117.1"/>
    </source>
</evidence>
<organism evidence="1 2">
    <name type="scientific">Lymnaea stagnalis</name>
    <name type="common">Great pond snail</name>
    <name type="synonym">Helix stagnalis</name>
    <dbReference type="NCBI Taxonomy" id="6523"/>
    <lineage>
        <taxon>Eukaryota</taxon>
        <taxon>Metazoa</taxon>
        <taxon>Spiralia</taxon>
        <taxon>Lophotrochozoa</taxon>
        <taxon>Mollusca</taxon>
        <taxon>Gastropoda</taxon>
        <taxon>Heterobranchia</taxon>
        <taxon>Euthyneura</taxon>
        <taxon>Panpulmonata</taxon>
        <taxon>Hygrophila</taxon>
        <taxon>Lymnaeoidea</taxon>
        <taxon>Lymnaeidae</taxon>
        <taxon>Lymnaea</taxon>
    </lineage>
</organism>
<reference evidence="1 2" key="1">
    <citation type="submission" date="2024-04" db="EMBL/GenBank/DDBJ databases">
        <authorList>
            <consortium name="Genoscope - CEA"/>
            <person name="William W."/>
        </authorList>
    </citation>
    <scope>NUCLEOTIDE SEQUENCE [LARGE SCALE GENOMIC DNA]</scope>
</reference>
<sequence>LGPGTHQFQVVMYPNITINIIEDMKRRSPDSAPIILNVPEAALGPDCRVNDYIKENERINCTCYDKKTSFIPTHVTWSSDKALNGSVGTMEFVANRLINSQNKFTCTVSNRMNWTMMTFYQPKIAYGPDSVKMIVYNQDNYKCDNNIIHVLGTCIVADSETGAGVYIIFNNSTTQLKPGTERNEYMFNVPISTIGVFNITCYANNSRFGDISAVTSKLITIKESSRGPQIWGITNNMKISPSANQLFIYEGLSTVFCEAEEGFHFYKNLNLMCGNVYRNSTDGGVVFLVLNITKGSEVIT</sequence>
<comment type="caution">
    <text evidence="1">The sequence shown here is derived from an EMBL/GenBank/DDBJ whole genome shotgun (WGS) entry which is preliminary data.</text>
</comment>
<keyword evidence="2" id="KW-1185">Reference proteome</keyword>
<dbReference type="Proteomes" id="UP001497497">
    <property type="component" value="Unassembled WGS sequence"/>
</dbReference>
<dbReference type="EMBL" id="CAXITT010000415">
    <property type="protein sequence ID" value="CAL1541117.1"/>
    <property type="molecule type" value="Genomic_DNA"/>
</dbReference>
<name>A0AAV2I390_LYMST</name>
<feature type="non-terminal residue" evidence="1">
    <location>
        <position position="300"/>
    </location>
</feature>
<feature type="non-terminal residue" evidence="1">
    <location>
        <position position="1"/>
    </location>
</feature>
<accession>A0AAV2I390</accession>
<proteinExistence type="predicted"/>
<dbReference type="AlphaFoldDB" id="A0AAV2I390"/>
<gene>
    <name evidence="1" type="ORF">GSLYS_00014759001</name>
</gene>
<evidence type="ECO:0000313" key="2">
    <source>
        <dbReference type="Proteomes" id="UP001497497"/>
    </source>
</evidence>